<dbReference type="EMBL" id="BJMN01000015">
    <property type="protein sequence ID" value="GEB57206.1"/>
    <property type="molecule type" value="Genomic_DNA"/>
</dbReference>
<organism evidence="1 2">
    <name type="scientific">Streptomyces gardneri</name>
    <dbReference type="NCBI Taxonomy" id="66892"/>
    <lineage>
        <taxon>Bacteria</taxon>
        <taxon>Bacillati</taxon>
        <taxon>Actinomycetota</taxon>
        <taxon>Actinomycetes</taxon>
        <taxon>Kitasatosporales</taxon>
        <taxon>Streptomycetaceae</taxon>
        <taxon>Streptomyces</taxon>
    </lineage>
</organism>
<comment type="caution">
    <text evidence="1">The sequence shown here is derived from an EMBL/GenBank/DDBJ whole genome shotgun (WGS) entry which is preliminary data.</text>
</comment>
<gene>
    <name evidence="1" type="ORF">SGA01_28110</name>
</gene>
<evidence type="ECO:0000313" key="1">
    <source>
        <dbReference type="EMBL" id="GEB57206.1"/>
    </source>
</evidence>
<dbReference type="Proteomes" id="UP000315226">
    <property type="component" value="Unassembled WGS sequence"/>
</dbReference>
<protein>
    <submittedName>
        <fullName evidence="1">Uncharacterized protein</fullName>
    </submittedName>
</protein>
<sequence>MRRRRLRRPVYPYAVTWNEAEYLDYLQSERRGYAWVMQHHGGLTPEEAREAALECYPYESAEASFRGLIFHDEAWHWAMLSIHGDRYVVEHPELVHPSPGYLALE</sequence>
<name>A0A4Y3RHD0_9ACTN</name>
<evidence type="ECO:0000313" key="2">
    <source>
        <dbReference type="Proteomes" id="UP000315226"/>
    </source>
</evidence>
<dbReference type="AlphaFoldDB" id="A0A4Y3RHD0"/>
<reference evidence="1 2" key="1">
    <citation type="submission" date="2019-06" db="EMBL/GenBank/DDBJ databases">
        <title>Whole genome shotgun sequence of Streptomyces gardneri NBRC 12865.</title>
        <authorList>
            <person name="Hosoyama A."/>
            <person name="Uohara A."/>
            <person name="Ohji S."/>
            <person name="Ichikawa N."/>
        </authorList>
    </citation>
    <scope>NUCLEOTIDE SEQUENCE [LARGE SCALE GENOMIC DNA]</scope>
    <source>
        <strain evidence="1 2">NBRC 12865</strain>
    </source>
</reference>
<accession>A0A4Y3RHD0</accession>
<proteinExistence type="predicted"/>
<keyword evidence="2" id="KW-1185">Reference proteome</keyword>